<dbReference type="InterPro" id="IPR050515">
    <property type="entry name" value="Beta-lactam/transpept"/>
</dbReference>
<protein>
    <submittedName>
        <fullName evidence="2">Penicillin-binding transpeptidase domain-containing protein</fullName>
    </submittedName>
</protein>
<dbReference type="Proteomes" id="UP000243626">
    <property type="component" value="Chromosome"/>
</dbReference>
<dbReference type="RefSeq" id="WP_317846602.1">
    <property type="nucleotide sequence ID" value="NZ_CP136964.1"/>
</dbReference>
<evidence type="ECO:0000313" key="2">
    <source>
        <dbReference type="EMBL" id="WOS96466.1"/>
    </source>
</evidence>
<sequence length="392" mass="44016">MRNLAEAAKQRADLNGDIEWDIRPEFLDTVTLVVQDPYNGDILAMVGKHINKDGDIEDFDYGTFAVSYVPGSSVKIGTVVTGYQNDVLQPGESQVDEPLVFADGTNKSSFFNRDNSYNVDDQHALMVSSNVYMIKIALRLLGLEYDRNMPLPSDISNDAYKLRNGLNQFGLGVSTGIDLPNEETGISPPLTNNPGNYLDLAIGQYDTYSTLQLSQYISTVANGGNRMQSHLAKEIREHNPNEPGKVIRSFNGNVLNTVMMTDAEKEQISKGLYDVFNTHHQSTDRYGTGWDAYHELEPKAAGKTGTAEAYREGVSVLNQTYIGYAPYDNPDMAFSIIWPTTPMTIPFFPAQYMGRDVIQKYYELEYGAPKKDYYKYNLDEFYRRIKAGTYDS</sequence>
<gene>
    <name evidence="2" type="ORF">CJ229_001595</name>
</gene>
<dbReference type="PANTHER" id="PTHR30627">
    <property type="entry name" value="PEPTIDOGLYCAN D,D-TRANSPEPTIDASE"/>
    <property type="match status" value="1"/>
</dbReference>
<dbReference type="GO" id="GO:0071555">
    <property type="term" value="P:cell wall organization"/>
    <property type="evidence" value="ECO:0007669"/>
    <property type="project" value="TreeGrafter"/>
</dbReference>
<dbReference type="InterPro" id="IPR012338">
    <property type="entry name" value="Beta-lactam/transpept-like"/>
</dbReference>
<evidence type="ECO:0000313" key="3">
    <source>
        <dbReference type="Proteomes" id="UP000243626"/>
    </source>
</evidence>
<dbReference type="PANTHER" id="PTHR30627:SF2">
    <property type="entry name" value="PEPTIDOGLYCAN D,D-TRANSPEPTIDASE MRDA"/>
    <property type="match status" value="1"/>
</dbReference>
<accession>A0AAF0YPZ3</accession>
<evidence type="ECO:0000259" key="1">
    <source>
        <dbReference type="Pfam" id="PF00905"/>
    </source>
</evidence>
<name>A0AAF0YPZ3_9STAP</name>
<dbReference type="Gene3D" id="3.40.710.10">
    <property type="entry name" value="DD-peptidase/beta-lactamase superfamily"/>
    <property type="match status" value="1"/>
</dbReference>
<dbReference type="GO" id="GO:0008658">
    <property type="term" value="F:penicillin binding"/>
    <property type="evidence" value="ECO:0007669"/>
    <property type="project" value="InterPro"/>
</dbReference>
<reference evidence="3" key="1">
    <citation type="submission" date="2017-09" db="EMBL/GenBank/DDBJ databases">
        <title>Bacterial strain isolated from the female urinary microbiota.</title>
        <authorList>
            <person name="Thomas-White K."/>
            <person name="Kumar N."/>
            <person name="Forster S."/>
            <person name="Putonti C."/>
            <person name="Lawley T."/>
            <person name="Wolfe A.J."/>
        </authorList>
    </citation>
    <scope>NUCLEOTIDE SEQUENCE [LARGE SCALE GENOMIC DNA]</scope>
    <source>
        <strain evidence="3">UMB0959</strain>
    </source>
</reference>
<feature type="domain" description="Penicillin-binding protein transpeptidase" evidence="1">
    <location>
        <begin position="31"/>
        <end position="341"/>
    </location>
</feature>
<keyword evidence="3" id="KW-1185">Reference proteome</keyword>
<dbReference type="AlphaFoldDB" id="A0AAF0YPZ3"/>
<dbReference type="GO" id="GO:0005886">
    <property type="term" value="C:plasma membrane"/>
    <property type="evidence" value="ECO:0007669"/>
    <property type="project" value="TreeGrafter"/>
</dbReference>
<dbReference type="SUPFAM" id="SSF56601">
    <property type="entry name" value="beta-lactamase/transpeptidase-like"/>
    <property type="match status" value="1"/>
</dbReference>
<dbReference type="Pfam" id="PF00905">
    <property type="entry name" value="Transpeptidase"/>
    <property type="match status" value="1"/>
</dbReference>
<dbReference type="EMBL" id="CP136964">
    <property type="protein sequence ID" value="WOS96466.1"/>
    <property type="molecule type" value="Genomic_DNA"/>
</dbReference>
<dbReference type="InterPro" id="IPR001460">
    <property type="entry name" value="PCN-bd_Tpept"/>
</dbReference>
<dbReference type="GO" id="GO:0071972">
    <property type="term" value="F:peptidoglycan L,D-transpeptidase activity"/>
    <property type="evidence" value="ECO:0007669"/>
    <property type="project" value="TreeGrafter"/>
</dbReference>
<reference evidence="2 3" key="2">
    <citation type="submission" date="2023-10" db="EMBL/GenBank/DDBJ databases">
        <authorList>
            <person name="Choi B."/>
        </authorList>
    </citation>
    <scope>NUCLEOTIDE SEQUENCE [LARGE SCALE GENOMIC DNA]</scope>
    <source>
        <strain evidence="2 3">UMB0959</strain>
    </source>
</reference>
<proteinExistence type="predicted"/>
<organism evidence="2 3">
    <name type="scientific">Nosocomiicoccus massiliensis</name>
    <dbReference type="NCBI Taxonomy" id="1232430"/>
    <lineage>
        <taxon>Bacteria</taxon>
        <taxon>Bacillati</taxon>
        <taxon>Bacillota</taxon>
        <taxon>Bacilli</taxon>
        <taxon>Bacillales</taxon>
        <taxon>Staphylococcaceae</taxon>
        <taxon>Nosocomiicoccus</taxon>
    </lineage>
</organism>
<dbReference type="KEGG" id="nmy:CJ229_001595"/>